<protein>
    <recommendedName>
        <fullName evidence="6">Long-chain-fatty-acid--CoA ligase</fullName>
    </recommendedName>
</protein>
<dbReference type="GO" id="GO:0005324">
    <property type="term" value="F:long-chain fatty acid transmembrane transporter activity"/>
    <property type="evidence" value="ECO:0007669"/>
    <property type="project" value="TreeGrafter"/>
</dbReference>
<feature type="transmembrane region" description="Helical" evidence="8">
    <location>
        <begin position="37"/>
        <end position="55"/>
    </location>
</feature>
<dbReference type="EMBL" id="UYSU01032691">
    <property type="protein sequence ID" value="VDL90308.1"/>
    <property type="molecule type" value="Genomic_DNA"/>
</dbReference>
<dbReference type="STRING" id="70667.A0A183SI75"/>
<keyword evidence="3" id="KW-0547">Nucleotide-binding</keyword>
<dbReference type="Pfam" id="PF00501">
    <property type="entry name" value="AMP-binding"/>
    <property type="match status" value="1"/>
</dbReference>
<evidence type="ECO:0000256" key="3">
    <source>
        <dbReference type="ARBA" id="ARBA00022741"/>
    </source>
</evidence>
<feature type="domain" description="AMP-dependent synthetase/ligase" evidence="9">
    <location>
        <begin position="111"/>
        <end position="493"/>
    </location>
</feature>
<feature type="transmembrane region" description="Helical" evidence="8">
    <location>
        <begin position="12"/>
        <end position="31"/>
    </location>
</feature>
<dbReference type="AlphaFoldDB" id="A0A183SI75"/>
<dbReference type="GO" id="GO:0044539">
    <property type="term" value="P:long-chain fatty acid import into cell"/>
    <property type="evidence" value="ECO:0007669"/>
    <property type="project" value="TreeGrafter"/>
</dbReference>
<keyword evidence="4" id="KW-0067">ATP-binding</keyword>
<evidence type="ECO:0000256" key="7">
    <source>
        <dbReference type="ARBA" id="ARBA00048666"/>
    </source>
</evidence>
<dbReference type="InterPro" id="IPR020845">
    <property type="entry name" value="AMP-binding_CS"/>
</dbReference>
<dbReference type="Proteomes" id="UP000275846">
    <property type="component" value="Unassembled WGS sequence"/>
</dbReference>
<dbReference type="InterPro" id="IPR042099">
    <property type="entry name" value="ANL_N_sf"/>
</dbReference>
<dbReference type="GO" id="GO:0004467">
    <property type="term" value="F:long-chain fatty acid-CoA ligase activity"/>
    <property type="evidence" value="ECO:0007669"/>
    <property type="project" value="TreeGrafter"/>
</dbReference>
<dbReference type="InterPro" id="IPR045851">
    <property type="entry name" value="AMP-bd_C_sf"/>
</dbReference>
<dbReference type="Gene3D" id="3.30.300.30">
    <property type="match status" value="1"/>
</dbReference>
<dbReference type="GO" id="GO:0005524">
    <property type="term" value="F:ATP binding"/>
    <property type="evidence" value="ECO:0007669"/>
    <property type="project" value="UniProtKB-KW"/>
</dbReference>
<evidence type="ECO:0000313" key="10">
    <source>
        <dbReference type="EMBL" id="VDL90308.1"/>
    </source>
</evidence>
<sequence length="726" mass="81450">MVAVTGKYSARLFWIVLVVAKFFFCYTWDLSFYLGSVVYLITGGWRFVRICLLTVRRDILYKCRLTVCQEFGQLYFTFMFSALSTLLRISIWVYFIGRRQHGLREVFASVVRRRGRDTIAMLCQDEKWTFGDVDDYSNQIANFLHAQGIGQHENIALFMESCPRYSATWLGAAKVGIATGLLNSNIRQKALEAGITQIKPKALIVGGSLTKALTEAGIAGELPEEDVVLLGPNLGARMSPKEQKALTFKTIKAILEECPKSAPPPVKIPQKVTDTVLYIFTSGTTGLPKAAIITLTRYIFMNSAIAYFSRLRQDDVVYTPLPLYHTAGGILGSGLPLLHGIQQVIRPRFSASQFWSDCIRYDVTVSGAIHPPPHTQVQMVTLLLEKAVVQYVGEIFRYLLHQPFRKEEKEHKVRLATGNGLRKEVWVDFVKRFGVERVVEFYGATESNANLCNSENKLGAVGYSSMIIPAAYPVSLVKTDLETGEVLRDPKTGLCQVCTPGEVGQMVGYVKHGSPTRSFAGYINRKESSRKVLRNVKKQGDLLIQDEEGYFYFVDRLGDTFRWRGENVSTTEVENIVSPVINFADCAVYGVEVPHNEGRAGMLSLVSNPISRKRTNSIKVADGGCGDGDADVSPAEQLARETQTLNDLAVVFAAQLPVYARPLFVRFSKAIDTTDTFKFRKMAMVREGFDPHNTTDHIYYLNTKANVYQRLDETVYNQIMENKIRF</sequence>
<dbReference type="InterPro" id="IPR000873">
    <property type="entry name" value="AMP-dep_synth/lig_dom"/>
</dbReference>
<keyword evidence="2" id="KW-0436">Ligase</keyword>
<keyword evidence="8" id="KW-0472">Membrane</keyword>
<proteinExistence type="inferred from homology"/>
<organism evidence="12">
    <name type="scientific">Schistocephalus solidus</name>
    <name type="common">Tapeworm</name>
    <dbReference type="NCBI Taxonomy" id="70667"/>
    <lineage>
        <taxon>Eukaryota</taxon>
        <taxon>Metazoa</taxon>
        <taxon>Spiralia</taxon>
        <taxon>Lophotrochozoa</taxon>
        <taxon>Platyhelminthes</taxon>
        <taxon>Cestoda</taxon>
        <taxon>Eucestoda</taxon>
        <taxon>Diphyllobothriidea</taxon>
        <taxon>Diphyllobothriidae</taxon>
        <taxon>Schistocephalus</taxon>
    </lineage>
</organism>
<dbReference type="WBParaSite" id="SSLN_0000405901-mRNA-1">
    <property type="protein sequence ID" value="SSLN_0000405901-mRNA-1"/>
    <property type="gene ID" value="SSLN_0000405901"/>
</dbReference>
<evidence type="ECO:0000313" key="11">
    <source>
        <dbReference type="Proteomes" id="UP000275846"/>
    </source>
</evidence>
<evidence type="ECO:0000259" key="9">
    <source>
        <dbReference type="Pfam" id="PF00501"/>
    </source>
</evidence>
<dbReference type="OrthoDB" id="288590at2759"/>
<evidence type="ECO:0000256" key="1">
    <source>
        <dbReference type="ARBA" id="ARBA00006432"/>
    </source>
</evidence>
<feature type="transmembrane region" description="Helical" evidence="8">
    <location>
        <begin position="75"/>
        <end position="95"/>
    </location>
</feature>
<dbReference type="PANTHER" id="PTHR43107">
    <property type="entry name" value="LONG-CHAIN FATTY ACID TRANSPORT PROTEIN"/>
    <property type="match status" value="1"/>
</dbReference>
<keyword evidence="8" id="KW-0812">Transmembrane</keyword>
<evidence type="ECO:0000256" key="8">
    <source>
        <dbReference type="SAM" id="Phobius"/>
    </source>
</evidence>
<dbReference type="PROSITE" id="PS00455">
    <property type="entry name" value="AMP_BINDING"/>
    <property type="match status" value="1"/>
</dbReference>
<evidence type="ECO:0000256" key="2">
    <source>
        <dbReference type="ARBA" id="ARBA00022598"/>
    </source>
</evidence>
<comment type="similarity">
    <text evidence="1">Belongs to the ATP-dependent AMP-binding enzyme family.</text>
</comment>
<name>A0A183SI75_SCHSO</name>
<dbReference type="Gene3D" id="3.40.50.12780">
    <property type="entry name" value="N-terminal domain of ligase-like"/>
    <property type="match status" value="1"/>
</dbReference>
<evidence type="ECO:0000313" key="12">
    <source>
        <dbReference type="WBParaSite" id="SSLN_0000405901-mRNA-1"/>
    </source>
</evidence>
<evidence type="ECO:0000256" key="6">
    <source>
        <dbReference type="ARBA" id="ARBA00041297"/>
    </source>
</evidence>
<reference evidence="10 11" key="2">
    <citation type="submission" date="2018-11" db="EMBL/GenBank/DDBJ databases">
        <authorList>
            <consortium name="Pathogen Informatics"/>
        </authorList>
    </citation>
    <scope>NUCLEOTIDE SEQUENCE [LARGE SCALE GENOMIC DNA]</scope>
    <source>
        <strain evidence="10 11">NST_G2</strain>
    </source>
</reference>
<comment type="catalytic activity">
    <reaction evidence="7">
        <text>tetracosanoate + ATP + CoA = tetracosanoyl-CoA + AMP + diphosphate</text>
        <dbReference type="Rhea" id="RHEA:33639"/>
        <dbReference type="ChEBI" id="CHEBI:30616"/>
        <dbReference type="ChEBI" id="CHEBI:31014"/>
        <dbReference type="ChEBI" id="CHEBI:33019"/>
        <dbReference type="ChEBI" id="CHEBI:57287"/>
        <dbReference type="ChEBI" id="CHEBI:65052"/>
        <dbReference type="ChEBI" id="CHEBI:456215"/>
    </reaction>
    <physiologicalReaction direction="left-to-right" evidence="7">
        <dbReference type="Rhea" id="RHEA:33640"/>
    </physiologicalReaction>
</comment>
<keyword evidence="11" id="KW-1185">Reference proteome</keyword>
<evidence type="ECO:0000256" key="5">
    <source>
        <dbReference type="ARBA" id="ARBA00036527"/>
    </source>
</evidence>
<comment type="catalytic activity">
    <reaction evidence="5">
        <text>a very long-chain fatty acid + ATP + CoA = a very long-chain fatty acyl-CoA + AMP + diphosphate</text>
        <dbReference type="Rhea" id="RHEA:54536"/>
        <dbReference type="ChEBI" id="CHEBI:30616"/>
        <dbReference type="ChEBI" id="CHEBI:33019"/>
        <dbReference type="ChEBI" id="CHEBI:57287"/>
        <dbReference type="ChEBI" id="CHEBI:58950"/>
        <dbReference type="ChEBI" id="CHEBI:138261"/>
        <dbReference type="ChEBI" id="CHEBI:456215"/>
    </reaction>
    <physiologicalReaction direction="left-to-right" evidence="5">
        <dbReference type="Rhea" id="RHEA:54537"/>
    </physiologicalReaction>
</comment>
<accession>A0A183SI75</accession>
<keyword evidence="8" id="KW-1133">Transmembrane helix</keyword>
<dbReference type="SUPFAM" id="SSF56801">
    <property type="entry name" value="Acetyl-CoA synthetase-like"/>
    <property type="match status" value="1"/>
</dbReference>
<reference evidence="12" key="1">
    <citation type="submission" date="2016-06" db="UniProtKB">
        <authorList>
            <consortium name="WormBaseParasite"/>
        </authorList>
    </citation>
    <scope>IDENTIFICATION</scope>
</reference>
<evidence type="ECO:0000256" key="4">
    <source>
        <dbReference type="ARBA" id="ARBA00022840"/>
    </source>
</evidence>
<dbReference type="GO" id="GO:0005886">
    <property type="term" value="C:plasma membrane"/>
    <property type="evidence" value="ECO:0007669"/>
    <property type="project" value="TreeGrafter"/>
</dbReference>
<dbReference type="GO" id="GO:0005789">
    <property type="term" value="C:endoplasmic reticulum membrane"/>
    <property type="evidence" value="ECO:0007669"/>
    <property type="project" value="TreeGrafter"/>
</dbReference>
<gene>
    <name evidence="10" type="ORF">SSLN_LOCUS3923</name>
</gene>
<dbReference type="PANTHER" id="PTHR43107:SF15">
    <property type="entry name" value="FATTY ACID TRANSPORT PROTEIN 3, ISOFORM A"/>
    <property type="match status" value="1"/>
</dbReference>